<dbReference type="KEGG" id="pte:PTT_06135"/>
<feature type="compositionally biased region" description="Basic and acidic residues" evidence="1">
    <location>
        <begin position="63"/>
        <end position="74"/>
    </location>
</feature>
<evidence type="ECO:0000256" key="1">
    <source>
        <dbReference type="SAM" id="MobiDB-lite"/>
    </source>
</evidence>
<protein>
    <recommendedName>
        <fullName evidence="2">Something about silencing protein 4 domain-containing protein</fullName>
    </recommendedName>
</protein>
<feature type="compositionally biased region" description="Low complexity" evidence="1">
    <location>
        <begin position="160"/>
        <end position="175"/>
    </location>
</feature>
<dbReference type="PANTHER" id="PTHR38422">
    <property type="entry name" value="SOMETHING ABOUT SILENCING PROTEIN 4"/>
    <property type="match status" value="1"/>
</dbReference>
<accession>E3RFE4</accession>
<dbReference type="Proteomes" id="UP000001067">
    <property type="component" value="Unassembled WGS sequence"/>
</dbReference>
<evidence type="ECO:0000313" key="3">
    <source>
        <dbReference type="EMBL" id="EFQ95555.1"/>
    </source>
</evidence>
<sequence length="536" mass="59728">MANAVRPLLRSSNERQIRLNFLPVSRDDGPQHGHAQRTTNNNNNITTPVATRRSSRSDPPSARPDHSSGGKEGRPTPARAHSSRKRPAAVLDHGDDDDDNDDADATNTRPPTKITVTRPHGELLRITNGVQAPLDMYADDVPSTSAPSTPRTGSSSEKLAAPSAAVPAPQSTASSQDKRSLRSHDGGSRLKSDLAVYFCNYDDIIAGVPKEAEFLQPDIPIYIVDEPLRPKSPLPVTPEPSPGTASPTRSRKARHSSPSPAPAPAQSSTTFRVFDYANAVHHDHGEDPLADAVYFTQHRRAERKEKQLRNIEKERAMHEKVQLERLLDGLQGPDWLKVMGITGVTDGERKDWEAKRTYFVKEVEALVDKFRVWKEEEKRLRAEKEAALAAREEDDDEDGEETEDTDSIIIHPRDSHHPHHPPPLRNHNLHNHPKDPDAPKPRRPPRPHGFLLPLLATEPLPPFQSFYTKPHLRAAALGKHRHGRNATAFGQPVPELAEREFELPHDFIDPSFLRDNARQRRRRKRESGVSGAVGQA</sequence>
<feature type="compositionally biased region" description="Low complexity" evidence="1">
    <location>
        <begin position="38"/>
        <end position="47"/>
    </location>
</feature>
<feature type="region of interest" description="Disordered" evidence="1">
    <location>
        <begin position="136"/>
        <end position="187"/>
    </location>
</feature>
<dbReference type="InterPro" id="IPR029184">
    <property type="entry name" value="Sas4_dom"/>
</dbReference>
<keyword evidence="4" id="KW-1185">Reference proteome</keyword>
<dbReference type="Pfam" id="PF15460">
    <property type="entry name" value="SAS4"/>
    <property type="match status" value="1"/>
</dbReference>
<proteinExistence type="predicted"/>
<feature type="region of interest" description="Disordered" evidence="1">
    <location>
        <begin position="230"/>
        <end position="268"/>
    </location>
</feature>
<feature type="region of interest" description="Disordered" evidence="1">
    <location>
        <begin position="513"/>
        <end position="536"/>
    </location>
</feature>
<feature type="region of interest" description="Disordered" evidence="1">
    <location>
        <begin position="410"/>
        <end position="453"/>
    </location>
</feature>
<dbReference type="HOGENOM" id="CLU_011914_2_0_1"/>
<dbReference type="OrthoDB" id="1938992at2759"/>
<feature type="compositionally biased region" description="Acidic residues" evidence="1">
    <location>
        <begin position="94"/>
        <end position="104"/>
    </location>
</feature>
<dbReference type="InterPro" id="IPR038988">
    <property type="entry name" value="Sas4"/>
</dbReference>
<feature type="compositionally biased region" description="Pro residues" evidence="1">
    <location>
        <begin position="230"/>
        <end position="241"/>
    </location>
</feature>
<dbReference type="PANTHER" id="PTHR38422:SF1">
    <property type="entry name" value="SOMETHING ABOUT SILENCING PROTEIN 4"/>
    <property type="match status" value="1"/>
</dbReference>
<feature type="region of interest" description="Disordered" evidence="1">
    <location>
        <begin position="1"/>
        <end position="124"/>
    </location>
</feature>
<dbReference type="AlphaFoldDB" id="E3RFE4"/>
<reference evidence="3 4" key="1">
    <citation type="journal article" date="2010" name="Genome Biol.">
        <title>A first genome assembly of the barley fungal pathogen Pyrenophora teres f. teres.</title>
        <authorList>
            <person name="Ellwood S.R."/>
            <person name="Liu Z."/>
            <person name="Syme R.A."/>
            <person name="Lai Z."/>
            <person name="Hane J.K."/>
            <person name="Keiper F."/>
            <person name="Moffat C.S."/>
            <person name="Oliver R.P."/>
            <person name="Friesen T.L."/>
        </authorList>
    </citation>
    <scope>NUCLEOTIDE SEQUENCE [LARGE SCALE GENOMIC DNA]</scope>
    <source>
        <strain evidence="3 4">0-1</strain>
    </source>
</reference>
<dbReference type="GO" id="GO:0004402">
    <property type="term" value="F:histone acetyltransferase activity"/>
    <property type="evidence" value="ECO:0007669"/>
    <property type="project" value="TreeGrafter"/>
</dbReference>
<feature type="domain" description="Something about silencing protein 4" evidence="2">
    <location>
        <begin position="287"/>
        <end position="382"/>
    </location>
</feature>
<organism evidence="4">
    <name type="scientific">Pyrenophora teres f. teres (strain 0-1)</name>
    <name type="common">Barley net blotch fungus</name>
    <name type="synonym">Drechslera teres f. teres</name>
    <dbReference type="NCBI Taxonomy" id="861557"/>
    <lineage>
        <taxon>Eukaryota</taxon>
        <taxon>Fungi</taxon>
        <taxon>Dikarya</taxon>
        <taxon>Ascomycota</taxon>
        <taxon>Pezizomycotina</taxon>
        <taxon>Dothideomycetes</taxon>
        <taxon>Pleosporomycetidae</taxon>
        <taxon>Pleosporales</taxon>
        <taxon>Pleosporineae</taxon>
        <taxon>Pleosporaceae</taxon>
        <taxon>Pyrenophora</taxon>
    </lineage>
</organism>
<dbReference type="eggNOG" id="ENOG502RYFU">
    <property type="taxonomic scope" value="Eukaryota"/>
</dbReference>
<dbReference type="STRING" id="861557.E3RFE4"/>
<feature type="compositionally biased region" description="Basic residues" evidence="1">
    <location>
        <begin position="414"/>
        <end position="431"/>
    </location>
</feature>
<evidence type="ECO:0000259" key="2">
    <source>
        <dbReference type="Pfam" id="PF15460"/>
    </source>
</evidence>
<feature type="compositionally biased region" description="Polar residues" evidence="1">
    <location>
        <begin position="142"/>
        <end position="157"/>
    </location>
</feature>
<evidence type="ECO:0000313" key="4">
    <source>
        <dbReference type="Proteomes" id="UP000001067"/>
    </source>
</evidence>
<name>E3RFE4_PYRTT</name>
<dbReference type="EMBL" id="GL532693">
    <property type="protein sequence ID" value="EFQ95555.1"/>
    <property type="molecule type" value="Genomic_DNA"/>
</dbReference>
<gene>
    <name evidence="3" type="ORF">PTT_06135</name>
</gene>
<feature type="compositionally biased region" description="Basic and acidic residues" evidence="1">
    <location>
        <begin position="176"/>
        <end position="187"/>
    </location>
</feature>
<dbReference type="GO" id="GO:0033255">
    <property type="term" value="C:SAS acetyltransferase complex"/>
    <property type="evidence" value="ECO:0007669"/>
    <property type="project" value="InterPro"/>
</dbReference>